<dbReference type="PROSITE" id="PS51898">
    <property type="entry name" value="TYR_RECOMBINASE"/>
    <property type="match status" value="1"/>
</dbReference>
<dbReference type="AlphaFoldDB" id="U2NM61"/>
<accession>U2NM61</accession>
<dbReference type="HOGENOM" id="CLU_2536678_0_0_9"/>
<dbReference type="EMBL" id="APJA01000012">
    <property type="protein sequence ID" value="ERK30238.1"/>
    <property type="molecule type" value="Genomic_DNA"/>
</dbReference>
<feature type="domain" description="Tyr recombinase" evidence="2">
    <location>
        <begin position="1"/>
        <end position="76"/>
    </location>
</feature>
<dbReference type="STRING" id="1294142.CINTURNW_2180"/>
<dbReference type="InterPro" id="IPR002104">
    <property type="entry name" value="Integrase_catalytic"/>
</dbReference>
<dbReference type="InterPro" id="IPR013762">
    <property type="entry name" value="Integrase-like_cat_sf"/>
</dbReference>
<dbReference type="Gene3D" id="1.10.443.10">
    <property type="entry name" value="Intergrase catalytic core"/>
    <property type="match status" value="1"/>
</dbReference>
<sequence>MFLFYRLHIIHEVLLYKNFILALQNGMILREILATLLLQQGTHPKIVSERLGHVNISMTLDIYSHVLPNMQLEAVRKLENIFT</sequence>
<dbReference type="OrthoDB" id="9785687at2"/>
<reference evidence="3 4" key="1">
    <citation type="journal article" date="2013" name="Genome Announc.">
        <title>Draft Genome Sequence of the Hydrogen- and Ethanol-Producing Bacterium Clostridium intestinale Strain URNW.</title>
        <authorList>
            <person name="Lal S."/>
            <person name="Ramachandran U."/>
            <person name="Zhang X."/>
            <person name="Sparling R."/>
            <person name="Levin D.B."/>
        </authorList>
    </citation>
    <scope>NUCLEOTIDE SEQUENCE [LARGE SCALE GENOMIC DNA]</scope>
    <source>
        <strain evidence="3 4">URNW</strain>
    </source>
</reference>
<name>U2NM61_9CLOT</name>
<keyword evidence="4" id="KW-1185">Reference proteome</keyword>
<protein>
    <submittedName>
        <fullName evidence="3">Integrase</fullName>
    </submittedName>
</protein>
<dbReference type="InterPro" id="IPR011010">
    <property type="entry name" value="DNA_brk_join_enz"/>
</dbReference>
<dbReference type="GO" id="GO:0003677">
    <property type="term" value="F:DNA binding"/>
    <property type="evidence" value="ECO:0007669"/>
    <property type="project" value="InterPro"/>
</dbReference>
<dbReference type="PATRIC" id="fig|1294142.3.peg.2241"/>
<keyword evidence="1" id="KW-0233">DNA recombination</keyword>
<comment type="caution">
    <text evidence="3">The sequence shown here is derived from an EMBL/GenBank/DDBJ whole genome shotgun (WGS) entry which is preliminary data.</text>
</comment>
<organism evidence="3 4">
    <name type="scientific">Clostridium intestinale URNW</name>
    <dbReference type="NCBI Taxonomy" id="1294142"/>
    <lineage>
        <taxon>Bacteria</taxon>
        <taxon>Bacillati</taxon>
        <taxon>Bacillota</taxon>
        <taxon>Clostridia</taxon>
        <taxon>Eubacteriales</taxon>
        <taxon>Clostridiaceae</taxon>
        <taxon>Clostridium</taxon>
    </lineage>
</organism>
<dbReference type="eggNOG" id="COG0582">
    <property type="taxonomic scope" value="Bacteria"/>
</dbReference>
<evidence type="ECO:0000259" key="2">
    <source>
        <dbReference type="PROSITE" id="PS51898"/>
    </source>
</evidence>
<dbReference type="GO" id="GO:0006310">
    <property type="term" value="P:DNA recombination"/>
    <property type="evidence" value="ECO:0007669"/>
    <property type="project" value="UniProtKB-KW"/>
</dbReference>
<evidence type="ECO:0000256" key="1">
    <source>
        <dbReference type="ARBA" id="ARBA00023172"/>
    </source>
</evidence>
<gene>
    <name evidence="3" type="ORF">CINTURNW_2180</name>
</gene>
<evidence type="ECO:0000313" key="4">
    <source>
        <dbReference type="Proteomes" id="UP000016721"/>
    </source>
</evidence>
<dbReference type="Proteomes" id="UP000016721">
    <property type="component" value="Unassembled WGS sequence"/>
</dbReference>
<dbReference type="SUPFAM" id="SSF56349">
    <property type="entry name" value="DNA breaking-rejoining enzymes"/>
    <property type="match status" value="1"/>
</dbReference>
<dbReference type="GO" id="GO:0015074">
    <property type="term" value="P:DNA integration"/>
    <property type="evidence" value="ECO:0007669"/>
    <property type="project" value="InterPro"/>
</dbReference>
<proteinExistence type="predicted"/>
<evidence type="ECO:0000313" key="3">
    <source>
        <dbReference type="EMBL" id="ERK30238.1"/>
    </source>
</evidence>
<dbReference type="Pfam" id="PF00589">
    <property type="entry name" value="Phage_integrase"/>
    <property type="match status" value="1"/>
</dbReference>